<keyword evidence="4" id="KW-0677">Repeat</keyword>
<keyword evidence="9 10" id="KW-0968">Cytoplasmic vesicle</keyword>
<dbReference type="PROSITE" id="PS50077">
    <property type="entry name" value="HEAT_REPEAT"/>
    <property type="match status" value="1"/>
</dbReference>
<dbReference type="SUPFAM" id="SSF48371">
    <property type="entry name" value="ARM repeat"/>
    <property type="match status" value="1"/>
</dbReference>
<dbReference type="GO" id="GO:0006891">
    <property type="term" value="P:intra-Golgi vesicle-mediated transport"/>
    <property type="evidence" value="ECO:0007669"/>
    <property type="project" value="TreeGrafter"/>
</dbReference>
<evidence type="ECO:0000259" key="12">
    <source>
        <dbReference type="Pfam" id="PF01602"/>
    </source>
</evidence>
<evidence type="ECO:0000256" key="7">
    <source>
        <dbReference type="ARBA" id="ARBA00023034"/>
    </source>
</evidence>
<dbReference type="Pfam" id="PF01602">
    <property type="entry name" value="Adaptin_N"/>
    <property type="match status" value="1"/>
</dbReference>
<keyword evidence="16" id="KW-1185">Reference proteome</keyword>
<dbReference type="GO" id="GO:0005198">
    <property type="term" value="F:structural molecule activity"/>
    <property type="evidence" value="ECO:0007669"/>
    <property type="project" value="InterPro"/>
</dbReference>
<protein>
    <recommendedName>
        <fullName evidence="10">Coatomer subunit beta</fullName>
    </recommendedName>
    <alternativeName>
        <fullName evidence="10">Beta-coat protein</fullName>
    </alternativeName>
</protein>
<dbReference type="InterPro" id="IPR016024">
    <property type="entry name" value="ARM-type_fold"/>
</dbReference>
<dbReference type="Gene3D" id="1.25.10.10">
    <property type="entry name" value="Leucine-rich Repeat Variant"/>
    <property type="match status" value="1"/>
</dbReference>
<dbReference type="InterPro" id="IPR011989">
    <property type="entry name" value="ARM-like"/>
</dbReference>
<dbReference type="GO" id="GO:0000139">
    <property type="term" value="C:Golgi membrane"/>
    <property type="evidence" value="ECO:0007669"/>
    <property type="project" value="UniProtKB-SubCell"/>
</dbReference>
<comment type="subunit">
    <text evidence="10">Oligomeric complex that consists of at least the alpha, beta, beta', gamma, delta, epsilon and zeta subunits.</text>
</comment>
<dbReference type="GO" id="GO:0006886">
    <property type="term" value="P:intracellular protein transport"/>
    <property type="evidence" value="ECO:0007669"/>
    <property type="project" value="InterPro"/>
</dbReference>
<comment type="subcellular location">
    <subcellularLocation>
        <location evidence="10">Cytoplasm</location>
    </subcellularLocation>
    <subcellularLocation>
        <location evidence="1 10">Golgi apparatus membrane</location>
        <topology evidence="1 10">Peripheral membrane protein</topology>
        <orientation evidence="1 10">Cytoplasmic side</orientation>
    </subcellularLocation>
    <subcellularLocation>
        <location evidence="10">Cytoplasmic vesicle</location>
        <location evidence="10">COPI-coated vesicle membrane</location>
        <topology evidence="10">Peripheral membrane protein</topology>
        <orientation evidence="10">Cytoplasmic side</orientation>
    </subcellularLocation>
</comment>
<dbReference type="EMBL" id="CP151517">
    <property type="protein sequence ID" value="WZN66932.1"/>
    <property type="molecule type" value="Genomic_DNA"/>
</dbReference>
<keyword evidence="6 10" id="KW-0653">Protein transport</keyword>
<evidence type="ECO:0000256" key="4">
    <source>
        <dbReference type="ARBA" id="ARBA00022737"/>
    </source>
</evidence>
<dbReference type="InterPro" id="IPR021133">
    <property type="entry name" value="HEAT_type_2"/>
</dbReference>
<dbReference type="PIRSF" id="PIRSF005727">
    <property type="entry name" value="Coatomer_beta_subunit"/>
    <property type="match status" value="1"/>
</dbReference>
<dbReference type="InterPro" id="IPR011710">
    <property type="entry name" value="Coatomer_bsu_C"/>
</dbReference>
<reference evidence="15 16" key="1">
    <citation type="submission" date="2024-03" db="EMBL/GenBank/DDBJ databases">
        <title>Complete genome sequence of the green alga Chloropicon roscoffensis RCC1871.</title>
        <authorList>
            <person name="Lemieux C."/>
            <person name="Pombert J.-F."/>
            <person name="Otis C."/>
            <person name="Turmel M."/>
        </authorList>
    </citation>
    <scope>NUCLEOTIDE SEQUENCE [LARGE SCALE GENOMIC DNA]</scope>
    <source>
        <strain evidence="15 16">RCC1871</strain>
    </source>
</reference>
<evidence type="ECO:0000313" key="16">
    <source>
        <dbReference type="Proteomes" id="UP001472866"/>
    </source>
</evidence>
<accession>A0AAX4PM17</accession>
<evidence type="ECO:0000256" key="3">
    <source>
        <dbReference type="ARBA" id="ARBA00022490"/>
    </source>
</evidence>
<organism evidence="15 16">
    <name type="scientific">Chloropicon roscoffensis</name>
    <dbReference type="NCBI Taxonomy" id="1461544"/>
    <lineage>
        <taxon>Eukaryota</taxon>
        <taxon>Viridiplantae</taxon>
        <taxon>Chlorophyta</taxon>
        <taxon>Chloropicophyceae</taxon>
        <taxon>Chloropicales</taxon>
        <taxon>Chloropicaceae</taxon>
        <taxon>Chloropicon</taxon>
    </lineage>
</organism>
<dbReference type="Proteomes" id="UP001472866">
    <property type="component" value="Chromosome 17"/>
</dbReference>
<sequence>MVLASSNETYCTVLVSYGDKSFNGNQIKEALEGGKEKDKREAMKKCVYMMLNGEDMSQLFMTIVRYVLPSEDHTIQKLLLLYLEQLQKKDTQGKLLPEMILICQNLRNNLQHPNEYLRGVTLRFLCRIKELEILEPLIPSILSNLEHRHSFVRRAAAMCVKAIYDLFGDQLLPDASEMMLENFLASEQDVSARRNALLMLCTTAPDLAVQYLLSQLDQLPSWPDILQLVVLNLVRSVCRTQPENKGKYIKLILALMSSQHTSVSYECANTLIQLSRASSAIRAAAACYCQLLINHSDNNVKLIVLGKLEDMKAQHTDILRDMVMDVLRALSSPNVDIKKKILDIVLDLLSSKNIEEVVLALKKEVVKVDDLSESAGEHRQMLVQAIHKCTVNFPDVAGAVVPLLMGFLTDPNHVSAMDVIYFVREIMETNPKLQQQVLELLIDVLPQVRSSRVCSCGLWILGEYSNTKEEIESALEVMKESVGPLPFFYNDEDDGILKLDMAETVTSVGGGGGSSSGPKILADGSYATVSATTMSAAVSFTSSPNLRALILGCDYFLASVVASTYTKLATKLLSLVGEAAANKEIAEAMLYIASLLRMSESGVVAHSIDADSRDKVNVCLNILTSPSDASLLAECRTSFAEMIEEKHEEETRESQRKNAAPAVQPDDLIDFYHLKNTKGMSQIEMEDAVATDLSRAMGVSTDASKDGSENKVVQLTGFSDPVYAEALMTVHQYDITLDVYVENRSEDTLQNLSLELATMGDLKLVERPSPVTLAVGDAQVLRANIKVSSTETGVIFGSLVAGEMVIVLNDIHLDIADYLLDTSQLSDALFRTRWAEFEWENKVAVNTTITDPVQYLEKIIDSTSLTILGGDERGMKGLEGSCGYLAANLHCCSVFSEQALVNLSVEKKEDGQLTGYVRIRSKTQGIALSLGDKITLKQKSLAA</sequence>
<evidence type="ECO:0000256" key="1">
    <source>
        <dbReference type="ARBA" id="ARBA00004255"/>
    </source>
</evidence>
<proteinExistence type="predicted"/>
<dbReference type="GO" id="GO:0006888">
    <property type="term" value="P:endoplasmic reticulum to Golgi vesicle-mediated transport"/>
    <property type="evidence" value="ECO:0007669"/>
    <property type="project" value="TreeGrafter"/>
</dbReference>
<dbReference type="InterPro" id="IPR002553">
    <property type="entry name" value="Clathrin/coatomer_adapt-like_N"/>
</dbReference>
<evidence type="ECO:0000256" key="6">
    <source>
        <dbReference type="ARBA" id="ARBA00022927"/>
    </source>
</evidence>
<dbReference type="InterPro" id="IPR016460">
    <property type="entry name" value="COPB1"/>
</dbReference>
<feature type="repeat" description="HEAT" evidence="11">
    <location>
        <begin position="137"/>
        <end position="174"/>
    </location>
</feature>
<name>A0AAX4PM17_9CHLO</name>
<dbReference type="InterPro" id="IPR029446">
    <property type="entry name" value="COPB1_appendage_platform_dom"/>
</dbReference>
<dbReference type="Pfam" id="PF07718">
    <property type="entry name" value="Coatamer_beta_C"/>
    <property type="match status" value="1"/>
</dbReference>
<keyword evidence="3 10" id="KW-0963">Cytoplasm</keyword>
<keyword evidence="5 10" id="KW-0931">ER-Golgi transport</keyword>
<gene>
    <name evidence="15" type="ORF">HKI87_17g85040</name>
</gene>
<evidence type="ECO:0000256" key="5">
    <source>
        <dbReference type="ARBA" id="ARBA00022892"/>
    </source>
</evidence>
<evidence type="ECO:0000259" key="14">
    <source>
        <dbReference type="Pfam" id="PF14806"/>
    </source>
</evidence>
<comment type="function">
    <text evidence="10">The coatomer is a cytosolic protein complex that binds to dilysine motifs and reversibly associates with Golgi non-clathrin-coated vesicles, which further mediate biosynthetic protein transport from the ER, via the Golgi up to the trans Golgi network. Coatomer complex is required for budding from Golgi membranes, and is essential for the retrograde Golgi-to-ER transport of dilysine-tagged proteins.</text>
</comment>
<evidence type="ECO:0000313" key="15">
    <source>
        <dbReference type="EMBL" id="WZN66932.1"/>
    </source>
</evidence>
<feature type="domain" description="Coatomer beta subunit C-terminal" evidence="13">
    <location>
        <begin position="665"/>
        <end position="800"/>
    </location>
</feature>
<dbReference type="PANTHER" id="PTHR10635">
    <property type="entry name" value="COATOMER SUBUNIT BETA"/>
    <property type="match status" value="1"/>
</dbReference>
<keyword evidence="2 10" id="KW-0813">Transport</keyword>
<feature type="domain" description="Clathrin/coatomer adaptor adaptin-like N-terminal" evidence="12">
    <location>
        <begin position="24"/>
        <end position="479"/>
    </location>
</feature>
<evidence type="ECO:0000256" key="11">
    <source>
        <dbReference type="PROSITE-ProRule" id="PRU00103"/>
    </source>
</evidence>
<evidence type="ECO:0000259" key="13">
    <source>
        <dbReference type="Pfam" id="PF07718"/>
    </source>
</evidence>
<evidence type="ECO:0000256" key="10">
    <source>
        <dbReference type="PIRNR" id="PIRNR005727"/>
    </source>
</evidence>
<dbReference type="PANTHER" id="PTHR10635:SF0">
    <property type="entry name" value="COATOMER SUBUNIT BETA"/>
    <property type="match status" value="1"/>
</dbReference>
<dbReference type="GO" id="GO:0030126">
    <property type="term" value="C:COPI vesicle coat"/>
    <property type="evidence" value="ECO:0007669"/>
    <property type="project" value="InterPro"/>
</dbReference>
<evidence type="ECO:0000256" key="8">
    <source>
        <dbReference type="ARBA" id="ARBA00023136"/>
    </source>
</evidence>
<dbReference type="AlphaFoldDB" id="A0AAX4PM17"/>
<keyword evidence="7 10" id="KW-0333">Golgi apparatus</keyword>
<evidence type="ECO:0000256" key="9">
    <source>
        <dbReference type="ARBA" id="ARBA00023329"/>
    </source>
</evidence>
<feature type="domain" description="Coatomer beta subunit appendage platform" evidence="14">
    <location>
        <begin position="804"/>
        <end position="934"/>
    </location>
</feature>
<dbReference type="Pfam" id="PF14806">
    <property type="entry name" value="Coatomer_b_Cpla"/>
    <property type="match status" value="1"/>
</dbReference>
<keyword evidence="8 10" id="KW-0472">Membrane</keyword>
<evidence type="ECO:0000256" key="2">
    <source>
        <dbReference type="ARBA" id="ARBA00022448"/>
    </source>
</evidence>